<accession>A0AAE4R0S7</accession>
<feature type="region of interest" description="Disordered" evidence="1">
    <location>
        <begin position="85"/>
        <end position="113"/>
    </location>
</feature>
<protein>
    <submittedName>
        <fullName evidence="2">Uncharacterized protein</fullName>
    </submittedName>
</protein>
<organism evidence="2 3">
    <name type="scientific">Gordonia amicalis</name>
    <dbReference type="NCBI Taxonomy" id="89053"/>
    <lineage>
        <taxon>Bacteria</taxon>
        <taxon>Bacillati</taxon>
        <taxon>Actinomycetota</taxon>
        <taxon>Actinomycetes</taxon>
        <taxon>Mycobacteriales</taxon>
        <taxon>Gordoniaceae</taxon>
        <taxon>Gordonia</taxon>
    </lineage>
</organism>
<dbReference type="EMBL" id="JAWLKH010000001">
    <property type="protein sequence ID" value="MDV6310326.1"/>
    <property type="molecule type" value="Genomic_DNA"/>
</dbReference>
<proteinExistence type="predicted"/>
<evidence type="ECO:0000313" key="3">
    <source>
        <dbReference type="Proteomes" id="UP001185922"/>
    </source>
</evidence>
<sequence>MTPRKTPGSRLVESLRGLLEDGYEFDEAEEHLLTMIEFEADRVAALRAVLADELAKDQVSTRRVTELSAEIRLLEKQIGQWSASLRPKQAESKSWTHQKAANSRWRGGGLAAL</sequence>
<feature type="compositionally biased region" description="Polar residues" evidence="1">
    <location>
        <begin position="92"/>
        <end position="101"/>
    </location>
</feature>
<dbReference type="AlphaFoldDB" id="A0AAE4R0S7"/>
<dbReference type="RefSeq" id="WP_317510166.1">
    <property type="nucleotide sequence ID" value="NZ_JAWLKH010000001.1"/>
</dbReference>
<dbReference type="Proteomes" id="UP001185922">
    <property type="component" value="Unassembled WGS sequence"/>
</dbReference>
<evidence type="ECO:0000313" key="2">
    <source>
        <dbReference type="EMBL" id="MDV6310326.1"/>
    </source>
</evidence>
<evidence type="ECO:0000256" key="1">
    <source>
        <dbReference type="SAM" id="MobiDB-lite"/>
    </source>
</evidence>
<name>A0AAE4R0S7_9ACTN</name>
<reference evidence="2" key="1">
    <citation type="submission" date="2023-10" db="EMBL/GenBank/DDBJ databases">
        <title>Development of a sustainable strategy for remediation of hydrocarbon-contaminated territories based on the waste exchange concept.</title>
        <authorList>
            <person name="Krivoruchko A."/>
        </authorList>
    </citation>
    <scope>NUCLEOTIDE SEQUENCE</scope>
    <source>
        <strain evidence="2">IEGM 1279</strain>
    </source>
</reference>
<gene>
    <name evidence="2" type="ORF">R3Q15_00160</name>
</gene>
<comment type="caution">
    <text evidence="2">The sequence shown here is derived from an EMBL/GenBank/DDBJ whole genome shotgun (WGS) entry which is preliminary data.</text>
</comment>